<accession>A0A7W6ICV1</accession>
<dbReference type="SUPFAM" id="SSF88874">
    <property type="entry name" value="Receptor-binding domain of short tail fibre protein gp12"/>
    <property type="match status" value="1"/>
</dbReference>
<gene>
    <name evidence="2" type="ORF">GGR34_000730</name>
</gene>
<dbReference type="CDD" id="cd22641">
    <property type="entry name" value="C24-like"/>
    <property type="match status" value="1"/>
</dbReference>
<reference evidence="2 3" key="1">
    <citation type="submission" date="2020-08" db="EMBL/GenBank/DDBJ databases">
        <title>Genomic Encyclopedia of Type Strains, Phase IV (KMG-IV): sequencing the most valuable type-strain genomes for metagenomic binning, comparative biology and taxonomic classification.</title>
        <authorList>
            <person name="Goeker M."/>
        </authorList>
    </citation>
    <scope>NUCLEOTIDE SEQUENCE [LARGE SCALE GENOMIC DNA]</scope>
    <source>
        <strain evidence="2 3">DSM 15743</strain>
    </source>
</reference>
<sequence>MPLEVATFINQLDPSNPAAPDLLADTDNHLRLIKQVIKNTFPNVTGPVTLTQHGLNGAVPIGGIILWSGATNAIPAGWVLCAGQTGISRSDGEGTINVPDLRNRFIVGAGGSYTVGQTGGSQAQTGTTDTQGSHAHSGSTGVAGGHYHGGRTADHRLTIAQMPSHDHSVYHGSVANGGGSALMRASATGSTSASFIENRGGGDPHSHGIGWDGDHAHTFATDYQGAHWHNVNIPDGRPPFYALAYIMRV</sequence>
<comment type="caution">
    <text evidence="2">The sequence shown here is derived from an EMBL/GenBank/DDBJ whole genome shotgun (WGS) entry which is preliminary data.</text>
</comment>
<organism evidence="2 3">
    <name type="scientific">Microvirga flocculans</name>
    <dbReference type="NCBI Taxonomy" id="217168"/>
    <lineage>
        <taxon>Bacteria</taxon>
        <taxon>Pseudomonadati</taxon>
        <taxon>Pseudomonadota</taxon>
        <taxon>Alphaproteobacteria</taxon>
        <taxon>Hyphomicrobiales</taxon>
        <taxon>Methylobacteriaceae</taxon>
        <taxon>Microvirga</taxon>
    </lineage>
</organism>
<dbReference type="Proteomes" id="UP000519439">
    <property type="component" value="Unassembled WGS sequence"/>
</dbReference>
<dbReference type="AlphaFoldDB" id="A0A7W6ICV1"/>
<dbReference type="EMBL" id="JACIDC010000002">
    <property type="protein sequence ID" value="MBB4039095.1"/>
    <property type="molecule type" value="Genomic_DNA"/>
</dbReference>
<dbReference type="InterPro" id="IPR037053">
    <property type="entry name" value="Phage_tail_collar_dom_sf"/>
</dbReference>
<evidence type="ECO:0000256" key="1">
    <source>
        <dbReference type="SAM" id="MobiDB-lite"/>
    </source>
</evidence>
<feature type="compositionally biased region" description="Low complexity" evidence="1">
    <location>
        <begin position="120"/>
        <end position="132"/>
    </location>
</feature>
<proteinExistence type="predicted"/>
<feature type="region of interest" description="Disordered" evidence="1">
    <location>
        <begin position="116"/>
        <end position="150"/>
    </location>
</feature>
<evidence type="ECO:0000313" key="2">
    <source>
        <dbReference type="EMBL" id="MBB4039095.1"/>
    </source>
</evidence>
<dbReference type="RefSeq" id="WP_210163804.1">
    <property type="nucleotide sequence ID" value="NZ_JACIDC010000002.1"/>
</dbReference>
<dbReference type="Gene3D" id="3.90.1340.10">
    <property type="entry name" value="Phage tail collar domain"/>
    <property type="match status" value="1"/>
</dbReference>
<evidence type="ECO:0000313" key="3">
    <source>
        <dbReference type="Proteomes" id="UP000519439"/>
    </source>
</evidence>
<keyword evidence="3" id="KW-1185">Reference proteome</keyword>
<protein>
    <submittedName>
        <fullName evidence="2">Microcystin-dependent protein</fullName>
    </submittedName>
</protein>
<name>A0A7W6ICV1_9HYPH</name>